<dbReference type="Proteomes" id="UP000044377">
    <property type="component" value="Unassembled WGS sequence"/>
</dbReference>
<gene>
    <name evidence="2" type="ORF">BN1221_03374</name>
</gene>
<dbReference type="EMBL" id="CGIG01000001">
    <property type="protein sequence ID" value="CPR18734.1"/>
    <property type="molecule type" value="Genomic_DNA"/>
</dbReference>
<proteinExistence type="predicted"/>
<dbReference type="STRING" id="1109412.BN1221_03374"/>
<keyword evidence="1" id="KW-0472">Membrane</keyword>
<accession>A0A0G4JYT7</accession>
<protein>
    <submittedName>
        <fullName evidence="2">Uncharacterized protein</fullName>
    </submittedName>
</protein>
<feature type="transmembrane region" description="Helical" evidence="1">
    <location>
        <begin position="31"/>
        <end position="52"/>
    </location>
</feature>
<dbReference type="AlphaFoldDB" id="A0A0G4JYT7"/>
<name>A0A0G4JYT7_9GAMM</name>
<evidence type="ECO:0000256" key="1">
    <source>
        <dbReference type="SAM" id="Phobius"/>
    </source>
</evidence>
<evidence type="ECO:0000313" key="3">
    <source>
        <dbReference type="Proteomes" id="UP000044377"/>
    </source>
</evidence>
<keyword evidence="1" id="KW-1133">Transmembrane helix</keyword>
<keyword evidence="1" id="KW-0812">Transmembrane</keyword>
<evidence type="ECO:0000313" key="2">
    <source>
        <dbReference type="EMBL" id="CPR18734.1"/>
    </source>
</evidence>
<sequence>MLLLVGCLSGKMLFPLGIPLPGLPLKLNTNWLLIASTLGLLWIVVLGLRFYFYGNRLERYHLWQEECRKADEAWKQWGQRHMALIKSVVLFPRKITASMIHRAKQDIEISTGLAKQIDYLSAESESRLSLLLSLAAEDVATLSEEIALNVYIILNDSVSDDTRARQMFTSAWQQHIGNIRDWQNLTVHQYLSPITLETWIKTPTLAATLVLVVQHSDDNDFSDGLAVMLMMNDDHARLWGFSDKKKIYRPMAVAPEDMATHYRLFIDAQPPASEAAGLLLADERSSLHTADIMEQSWDGGGKLDAGNVLNLETFIGPSGPAGAWLAMALAADLTVGHQSNYLVLAQDERQSVIGTIQ</sequence>
<organism evidence="2 3">
    <name type="scientific">Brenneria goodwinii</name>
    <dbReference type="NCBI Taxonomy" id="1109412"/>
    <lineage>
        <taxon>Bacteria</taxon>
        <taxon>Pseudomonadati</taxon>
        <taxon>Pseudomonadota</taxon>
        <taxon>Gammaproteobacteria</taxon>
        <taxon>Enterobacterales</taxon>
        <taxon>Pectobacteriaceae</taxon>
        <taxon>Brenneria</taxon>
    </lineage>
</organism>
<keyword evidence="3" id="KW-1185">Reference proteome</keyword>
<reference evidence="3" key="1">
    <citation type="submission" date="2015-01" db="EMBL/GenBank/DDBJ databases">
        <authorList>
            <person name="Paterson Steve"/>
        </authorList>
    </citation>
    <scope>NUCLEOTIDE SEQUENCE [LARGE SCALE GENOMIC DNA]</scope>
    <source>
        <strain evidence="3">OBR1</strain>
    </source>
</reference>